<feature type="transmembrane region" description="Helical" evidence="4">
    <location>
        <begin position="388"/>
        <end position="408"/>
    </location>
</feature>
<name>A0A927F8A2_9BACT</name>
<reference evidence="6" key="1">
    <citation type="submission" date="2020-09" db="EMBL/GenBank/DDBJ databases">
        <title>Pelagicoccus enzymogenes sp. nov. with an EPS production, isolated from marine sediment.</title>
        <authorList>
            <person name="Feng X."/>
        </authorList>
    </citation>
    <scope>NUCLEOTIDE SEQUENCE</scope>
    <source>
        <strain evidence="6">NFK12</strain>
    </source>
</reference>
<dbReference type="InterPro" id="IPR036259">
    <property type="entry name" value="MFS_trans_sf"/>
</dbReference>
<feature type="transmembrane region" description="Helical" evidence="4">
    <location>
        <begin position="21"/>
        <end position="39"/>
    </location>
</feature>
<dbReference type="InterPro" id="IPR011701">
    <property type="entry name" value="MFS"/>
</dbReference>
<evidence type="ECO:0000256" key="2">
    <source>
        <dbReference type="ARBA" id="ARBA00022989"/>
    </source>
</evidence>
<evidence type="ECO:0000259" key="5">
    <source>
        <dbReference type="PROSITE" id="PS50850"/>
    </source>
</evidence>
<dbReference type="Gene3D" id="1.20.1250.20">
    <property type="entry name" value="MFS general substrate transporter like domains"/>
    <property type="match status" value="2"/>
</dbReference>
<sequence length="448" mass="47442">MKLGERAFAVGTPFQPGRRPVHYGWVIAVVGTLGMVASVPGQTIGVNVFNEKLIEALGLSRLSVSTAYFVGTAASGFLLPFAGSLFDRLGARRMIVGASVSLALSLLYMSVVDRVAAGIEGLSVGSGLSAAIRMGALVLGFFFLRFFGQGLVMMTSRNMVGKWWVAHRGKIFSVGGIAVTVCFSLAPKLFNEMIESFGWRESWRLMALALAPGFCLVAWLLYRDNPAECKLEADAAKPLDAGRADDPEFKLVREFTRAEALRSFSFWAFSLVFALQACYFTGYAFHVIDVAADLGRGASGMLDLFVPIAILNAAVSLVVGWMSDRCRLKYLLAFMALGNALAAFALVGMQGVALSVGLVVGFGVSGGCFGAISGVFMPRFFGLKHLGAISGFFASIIVIGSAVGPLAFSLARGMAGSYAVAHGAAALLALGLVATSFWADNPQRKLAR</sequence>
<evidence type="ECO:0000313" key="6">
    <source>
        <dbReference type="EMBL" id="MBD5778758.1"/>
    </source>
</evidence>
<proteinExistence type="predicted"/>
<evidence type="ECO:0000313" key="7">
    <source>
        <dbReference type="Proteomes" id="UP000622317"/>
    </source>
</evidence>
<feature type="transmembrane region" description="Helical" evidence="4">
    <location>
        <begin position="353"/>
        <end position="376"/>
    </location>
</feature>
<dbReference type="EMBL" id="JACYFG010000006">
    <property type="protein sequence ID" value="MBD5778758.1"/>
    <property type="molecule type" value="Genomic_DNA"/>
</dbReference>
<protein>
    <submittedName>
        <fullName evidence="6">MFS transporter</fullName>
    </submittedName>
</protein>
<feature type="transmembrane region" description="Helical" evidence="4">
    <location>
        <begin position="169"/>
        <end position="190"/>
    </location>
</feature>
<dbReference type="PROSITE" id="PS50850">
    <property type="entry name" value="MFS"/>
    <property type="match status" value="1"/>
</dbReference>
<feature type="transmembrane region" description="Helical" evidence="4">
    <location>
        <begin position="202"/>
        <end position="222"/>
    </location>
</feature>
<keyword evidence="2 4" id="KW-1133">Transmembrane helix</keyword>
<keyword evidence="7" id="KW-1185">Reference proteome</keyword>
<dbReference type="PANTHER" id="PTHR11360:SF308">
    <property type="entry name" value="BLL3089 PROTEIN"/>
    <property type="match status" value="1"/>
</dbReference>
<organism evidence="6 7">
    <name type="scientific">Pelagicoccus enzymogenes</name>
    <dbReference type="NCBI Taxonomy" id="2773457"/>
    <lineage>
        <taxon>Bacteria</taxon>
        <taxon>Pseudomonadati</taxon>
        <taxon>Verrucomicrobiota</taxon>
        <taxon>Opitutia</taxon>
        <taxon>Puniceicoccales</taxon>
        <taxon>Pelagicoccaceae</taxon>
        <taxon>Pelagicoccus</taxon>
    </lineage>
</organism>
<feature type="transmembrane region" description="Helical" evidence="4">
    <location>
        <begin position="264"/>
        <end position="284"/>
    </location>
</feature>
<feature type="transmembrane region" description="Helical" evidence="4">
    <location>
        <begin position="330"/>
        <end position="347"/>
    </location>
</feature>
<gene>
    <name evidence="6" type="ORF">IEN85_04595</name>
</gene>
<accession>A0A927F8A2</accession>
<feature type="transmembrane region" description="Helical" evidence="4">
    <location>
        <begin position="420"/>
        <end position="439"/>
    </location>
</feature>
<dbReference type="GO" id="GO:0022857">
    <property type="term" value="F:transmembrane transporter activity"/>
    <property type="evidence" value="ECO:0007669"/>
    <property type="project" value="InterPro"/>
</dbReference>
<feature type="transmembrane region" description="Helical" evidence="4">
    <location>
        <begin position="94"/>
        <end position="111"/>
    </location>
</feature>
<dbReference type="InterPro" id="IPR050327">
    <property type="entry name" value="Proton-linked_MCT"/>
</dbReference>
<dbReference type="PANTHER" id="PTHR11360">
    <property type="entry name" value="MONOCARBOXYLATE TRANSPORTER"/>
    <property type="match status" value="1"/>
</dbReference>
<dbReference type="Proteomes" id="UP000622317">
    <property type="component" value="Unassembled WGS sequence"/>
</dbReference>
<dbReference type="SUPFAM" id="SSF103473">
    <property type="entry name" value="MFS general substrate transporter"/>
    <property type="match status" value="1"/>
</dbReference>
<evidence type="ECO:0000256" key="3">
    <source>
        <dbReference type="ARBA" id="ARBA00023136"/>
    </source>
</evidence>
<dbReference type="InterPro" id="IPR020846">
    <property type="entry name" value="MFS_dom"/>
</dbReference>
<evidence type="ECO:0000256" key="1">
    <source>
        <dbReference type="ARBA" id="ARBA00022692"/>
    </source>
</evidence>
<dbReference type="AlphaFoldDB" id="A0A927F8A2"/>
<evidence type="ECO:0000256" key="4">
    <source>
        <dbReference type="SAM" id="Phobius"/>
    </source>
</evidence>
<feature type="domain" description="Major facilitator superfamily (MFS) profile" evidence="5">
    <location>
        <begin position="26"/>
        <end position="443"/>
    </location>
</feature>
<keyword evidence="1 4" id="KW-0812">Transmembrane</keyword>
<feature type="transmembrane region" description="Helical" evidence="4">
    <location>
        <begin position="59"/>
        <end position="82"/>
    </location>
</feature>
<dbReference type="RefSeq" id="WP_191615888.1">
    <property type="nucleotide sequence ID" value="NZ_JACYFG010000006.1"/>
</dbReference>
<dbReference type="Pfam" id="PF07690">
    <property type="entry name" value="MFS_1"/>
    <property type="match status" value="1"/>
</dbReference>
<feature type="transmembrane region" description="Helical" evidence="4">
    <location>
        <begin position="304"/>
        <end position="323"/>
    </location>
</feature>
<comment type="caution">
    <text evidence="6">The sequence shown here is derived from an EMBL/GenBank/DDBJ whole genome shotgun (WGS) entry which is preliminary data.</text>
</comment>
<feature type="transmembrane region" description="Helical" evidence="4">
    <location>
        <begin position="131"/>
        <end position="148"/>
    </location>
</feature>
<keyword evidence="3 4" id="KW-0472">Membrane</keyword>